<dbReference type="Proteomes" id="UP000233551">
    <property type="component" value="Unassembled WGS sequence"/>
</dbReference>
<accession>A0A2I0JCG9</accession>
<dbReference type="EMBL" id="PGOL01001841">
    <property type="protein sequence ID" value="PKI53723.1"/>
    <property type="molecule type" value="Genomic_DNA"/>
</dbReference>
<reference evidence="2 3" key="1">
    <citation type="submission" date="2017-11" db="EMBL/GenBank/DDBJ databases">
        <title>De-novo sequencing of pomegranate (Punica granatum L.) genome.</title>
        <authorList>
            <person name="Akparov Z."/>
            <person name="Amiraslanov A."/>
            <person name="Hajiyeva S."/>
            <person name="Abbasov M."/>
            <person name="Kaur K."/>
            <person name="Hamwieh A."/>
            <person name="Solovyev V."/>
            <person name="Salamov A."/>
            <person name="Braich B."/>
            <person name="Kosarev P."/>
            <person name="Mahmoud A."/>
            <person name="Hajiyev E."/>
            <person name="Babayeva S."/>
            <person name="Izzatullayeva V."/>
            <person name="Mammadov A."/>
            <person name="Mammadov A."/>
            <person name="Sharifova S."/>
            <person name="Ojaghi J."/>
            <person name="Eynullazada K."/>
            <person name="Bayramov B."/>
            <person name="Abdulazimova A."/>
            <person name="Shahmuradov I."/>
        </authorList>
    </citation>
    <scope>NUCLEOTIDE SEQUENCE [LARGE SCALE GENOMIC DNA]</scope>
    <source>
        <strain evidence="3">cv. AG2017</strain>
        <tissue evidence="2">Leaf</tissue>
    </source>
</reference>
<feature type="compositionally biased region" description="Basic and acidic residues" evidence="1">
    <location>
        <begin position="151"/>
        <end position="170"/>
    </location>
</feature>
<evidence type="ECO:0000313" key="3">
    <source>
        <dbReference type="Proteomes" id="UP000233551"/>
    </source>
</evidence>
<gene>
    <name evidence="2" type="ORF">CRG98_025853</name>
</gene>
<keyword evidence="3" id="KW-1185">Reference proteome</keyword>
<dbReference type="AlphaFoldDB" id="A0A2I0JCG9"/>
<name>A0A2I0JCG9_PUNGR</name>
<proteinExistence type="predicted"/>
<evidence type="ECO:0000256" key="1">
    <source>
        <dbReference type="SAM" id="MobiDB-lite"/>
    </source>
</evidence>
<comment type="caution">
    <text evidence="2">The sequence shown here is derived from an EMBL/GenBank/DDBJ whole genome shotgun (WGS) entry which is preliminary data.</text>
</comment>
<sequence length="187" mass="21411">MFTFPRDVRRTHVRRESLLPIYDPEVESRNRFELRGGKRSGSSDLGFGPSSSRLSLPDYDGGFTVWTGPVIRVVLLISGTRKSTQLVPTLGPHTCRPGSLHKRMYKKLPYNMLSNNKYKLQQMDPNRLSLGQYSTPAHHEVGNIETNINETKSHESRRSGPTEPTGFRRTEWSLRKPWDRSSSWVIA</sequence>
<feature type="region of interest" description="Disordered" evidence="1">
    <location>
        <begin position="146"/>
        <end position="170"/>
    </location>
</feature>
<evidence type="ECO:0000313" key="2">
    <source>
        <dbReference type="EMBL" id="PKI53723.1"/>
    </source>
</evidence>
<protein>
    <submittedName>
        <fullName evidence="2">Uncharacterized protein</fullName>
    </submittedName>
</protein>
<organism evidence="2 3">
    <name type="scientific">Punica granatum</name>
    <name type="common">Pomegranate</name>
    <dbReference type="NCBI Taxonomy" id="22663"/>
    <lineage>
        <taxon>Eukaryota</taxon>
        <taxon>Viridiplantae</taxon>
        <taxon>Streptophyta</taxon>
        <taxon>Embryophyta</taxon>
        <taxon>Tracheophyta</taxon>
        <taxon>Spermatophyta</taxon>
        <taxon>Magnoliopsida</taxon>
        <taxon>eudicotyledons</taxon>
        <taxon>Gunneridae</taxon>
        <taxon>Pentapetalae</taxon>
        <taxon>rosids</taxon>
        <taxon>malvids</taxon>
        <taxon>Myrtales</taxon>
        <taxon>Lythraceae</taxon>
        <taxon>Punica</taxon>
    </lineage>
</organism>